<comment type="subcellular location">
    <subcellularLocation>
        <location evidence="1">Cell membrane</location>
        <topology evidence="1">Multi-pass membrane protein</topology>
    </subcellularLocation>
</comment>
<evidence type="ECO:0000256" key="4">
    <source>
        <dbReference type="ARBA" id="ARBA00022989"/>
    </source>
</evidence>
<sequence>MSGDLSAIFFLLALVAAIVALQVRDLLAAAVVLSSFSFLVALLYIVLGAVDVGFNEAVLGAGVTGVLFIVAIFNTKRRSRD</sequence>
<evidence type="ECO:0000256" key="5">
    <source>
        <dbReference type="ARBA" id="ARBA00023136"/>
    </source>
</evidence>
<keyword evidence="2" id="KW-1003">Cell membrane</keyword>
<evidence type="ECO:0000256" key="1">
    <source>
        <dbReference type="ARBA" id="ARBA00004651"/>
    </source>
</evidence>
<organism evidence="8 9">
    <name type="scientific">Eiseniibacteriota bacterium</name>
    <dbReference type="NCBI Taxonomy" id="2212470"/>
    <lineage>
        <taxon>Bacteria</taxon>
        <taxon>Candidatus Eiseniibacteriota</taxon>
    </lineage>
</organism>
<dbReference type="Proteomes" id="UP001593833">
    <property type="component" value="Unassembled WGS sequence"/>
</dbReference>
<comment type="caution">
    <text evidence="8">The sequence shown here is derived from an EMBL/GenBank/DDBJ whole genome shotgun (WGS) entry which is preliminary data.</text>
</comment>
<evidence type="ECO:0000256" key="3">
    <source>
        <dbReference type="ARBA" id="ARBA00022692"/>
    </source>
</evidence>
<keyword evidence="9" id="KW-1185">Reference proteome</keyword>
<dbReference type="InterPro" id="IPR025383">
    <property type="entry name" value="MrpA_C/MbhD"/>
</dbReference>
<dbReference type="Gene3D" id="1.20.120.1200">
    <property type="entry name" value="NADH-ubiquinone/plastoquinone oxidoreductase chain 6, subunit NuoJ"/>
    <property type="match status" value="1"/>
</dbReference>
<gene>
    <name evidence="8" type="ORF">ACFL6M_03245</name>
</gene>
<keyword evidence="5 6" id="KW-0472">Membrane</keyword>
<evidence type="ECO:0000256" key="2">
    <source>
        <dbReference type="ARBA" id="ARBA00022475"/>
    </source>
</evidence>
<evidence type="ECO:0000256" key="6">
    <source>
        <dbReference type="SAM" id="Phobius"/>
    </source>
</evidence>
<proteinExistence type="predicted"/>
<keyword evidence="4 6" id="KW-1133">Transmembrane helix</keyword>
<feature type="domain" description="MrpA C-terminal/MbhD" evidence="7">
    <location>
        <begin position="11"/>
        <end position="77"/>
    </location>
</feature>
<dbReference type="InterPro" id="IPR042106">
    <property type="entry name" value="Nuo/plastoQ_OxRdtase_6_NuoJ"/>
</dbReference>
<feature type="transmembrane region" description="Helical" evidence="6">
    <location>
        <begin position="6"/>
        <end position="23"/>
    </location>
</feature>
<dbReference type="Pfam" id="PF13244">
    <property type="entry name" value="MbhD"/>
    <property type="match status" value="1"/>
</dbReference>
<name>A0ABV6YJV7_UNCEI</name>
<evidence type="ECO:0000313" key="8">
    <source>
        <dbReference type="EMBL" id="MFC1572595.1"/>
    </source>
</evidence>
<keyword evidence="3 6" id="KW-0812">Transmembrane</keyword>
<evidence type="ECO:0000259" key="7">
    <source>
        <dbReference type="Pfam" id="PF13244"/>
    </source>
</evidence>
<protein>
    <submittedName>
        <fullName evidence="8">Hydrogenase subunit MbhD domain-containing protein</fullName>
    </submittedName>
</protein>
<feature type="transmembrane region" description="Helical" evidence="6">
    <location>
        <begin position="56"/>
        <end position="75"/>
    </location>
</feature>
<reference evidence="8 9" key="1">
    <citation type="submission" date="2024-09" db="EMBL/GenBank/DDBJ databases">
        <authorList>
            <person name="D'Angelo T."/>
        </authorList>
    </citation>
    <scope>NUCLEOTIDE SEQUENCE [LARGE SCALE GENOMIC DNA]</scope>
    <source>
        <strain evidence="8">SAG AM-320-E07</strain>
    </source>
</reference>
<feature type="transmembrane region" description="Helical" evidence="6">
    <location>
        <begin position="30"/>
        <end position="50"/>
    </location>
</feature>
<accession>A0ABV6YJV7</accession>
<evidence type="ECO:0000313" key="9">
    <source>
        <dbReference type="Proteomes" id="UP001593833"/>
    </source>
</evidence>
<dbReference type="EMBL" id="JBHPKH010000023">
    <property type="protein sequence ID" value="MFC1572595.1"/>
    <property type="molecule type" value="Genomic_DNA"/>
</dbReference>